<evidence type="ECO:0000256" key="1">
    <source>
        <dbReference type="SAM" id="MobiDB-lite"/>
    </source>
</evidence>
<dbReference type="EMBL" id="LACI01000363">
    <property type="protein sequence ID" value="KJU87011.1"/>
    <property type="molecule type" value="Genomic_DNA"/>
</dbReference>
<organism evidence="2 3">
    <name type="scientific">Candidatus Magnetobacterium bavaricum</name>
    <dbReference type="NCBI Taxonomy" id="29290"/>
    <lineage>
        <taxon>Bacteria</taxon>
        <taxon>Pseudomonadati</taxon>
        <taxon>Nitrospirota</taxon>
        <taxon>Thermodesulfovibrionia</taxon>
        <taxon>Thermodesulfovibrionales</taxon>
        <taxon>Candidatus Magnetobacteriaceae</taxon>
        <taxon>Candidatus Magnetobacterium</taxon>
    </lineage>
</organism>
<comment type="caution">
    <text evidence="2">The sequence shown here is derived from an EMBL/GenBank/DDBJ whole genome shotgun (WGS) entry which is preliminary data.</text>
</comment>
<name>A0A0F3GYM1_9BACT</name>
<evidence type="ECO:0000313" key="2">
    <source>
        <dbReference type="EMBL" id="KJU87011.1"/>
    </source>
</evidence>
<evidence type="ECO:0000313" key="3">
    <source>
        <dbReference type="Proteomes" id="UP000033423"/>
    </source>
</evidence>
<feature type="compositionally biased region" description="Basic residues" evidence="1">
    <location>
        <begin position="36"/>
        <end position="45"/>
    </location>
</feature>
<sequence length="55" mass="6124">STYRTHSATALRGISDTPQGYGKLTDNEVIREKKLGRAKALHPKKNKEPNGQMTE</sequence>
<keyword evidence="3" id="KW-1185">Reference proteome</keyword>
<accession>A0A0F3GYM1</accession>
<protein>
    <submittedName>
        <fullName evidence="2">Uncharacterized protein</fullName>
    </submittedName>
</protein>
<feature type="region of interest" description="Disordered" evidence="1">
    <location>
        <begin position="1"/>
        <end position="55"/>
    </location>
</feature>
<dbReference type="AlphaFoldDB" id="A0A0F3GYM1"/>
<proteinExistence type="predicted"/>
<feature type="compositionally biased region" description="Basic and acidic residues" evidence="1">
    <location>
        <begin position="25"/>
        <end position="35"/>
    </location>
</feature>
<reference evidence="2 3" key="1">
    <citation type="submission" date="2015-02" db="EMBL/GenBank/DDBJ databases">
        <title>Single-cell genomics of uncultivated deep-branching MTB reveals a conserved set of magnetosome genes.</title>
        <authorList>
            <person name="Kolinko S."/>
            <person name="Richter M."/>
            <person name="Glockner F.O."/>
            <person name="Brachmann A."/>
            <person name="Schuler D."/>
        </authorList>
    </citation>
    <scope>NUCLEOTIDE SEQUENCE [LARGE SCALE GENOMIC DNA]</scope>
    <source>
        <strain evidence="2">TM-1</strain>
    </source>
</reference>
<dbReference type="Proteomes" id="UP000033423">
    <property type="component" value="Unassembled WGS sequence"/>
</dbReference>
<feature type="non-terminal residue" evidence="2">
    <location>
        <position position="1"/>
    </location>
</feature>
<gene>
    <name evidence="2" type="ORF">MBAV_000794</name>
</gene>